<name>A0A9X3EQR3_9BACT</name>
<dbReference type="InterPro" id="IPR013078">
    <property type="entry name" value="His_Pase_superF_clade-1"/>
</dbReference>
<dbReference type="EMBL" id="JAPNKE010000002">
    <property type="protein sequence ID" value="MCY1008423.1"/>
    <property type="molecule type" value="Genomic_DNA"/>
</dbReference>
<dbReference type="Gene3D" id="3.40.50.1240">
    <property type="entry name" value="Phosphoglycerate mutase-like"/>
    <property type="match status" value="1"/>
</dbReference>
<comment type="caution">
    <text evidence="2">The sequence shown here is derived from an EMBL/GenBank/DDBJ whole genome shotgun (WGS) entry which is preliminary data.</text>
</comment>
<dbReference type="Pfam" id="PF00300">
    <property type="entry name" value="His_Phos_1"/>
    <property type="match status" value="1"/>
</dbReference>
<organism evidence="2 3">
    <name type="scientific">Nannocystis pusilla</name>
    <dbReference type="NCBI Taxonomy" id="889268"/>
    <lineage>
        <taxon>Bacteria</taxon>
        <taxon>Pseudomonadati</taxon>
        <taxon>Myxococcota</taxon>
        <taxon>Polyangia</taxon>
        <taxon>Nannocystales</taxon>
        <taxon>Nannocystaceae</taxon>
        <taxon>Nannocystis</taxon>
    </lineage>
</organism>
<evidence type="ECO:0000256" key="1">
    <source>
        <dbReference type="SAM" id="MobiDB-lite"/>
    </source>
</evidence>
<accession>A0A9X3EQR3</accession>
<dbReference type="Proteomes" id="UP001150924">
    <property type="component" value="Unassembled WGS sequence"/>
</dbReference>
<reference evidence="2" key="1">
    <citation type="submission" date="2022-11" db="EMBL/GenBank/DDBJ databases">
        <title>Minimal conservation of predation-associated metabolite biosynthetic gene clusters underscores biosynthetic potential of Myxococcota including descriptions for ten novel species: Archangium lansinium sp. nov., Myxococcus landrumus sp. nov., Nannocystis bai.</title>
        <authorList>
            <person name="Ahearne A."/>
            <person name="Stevens C."/>
            <person name="Phillips K."/>
        </authorList>
    </citation>
    <scope>NUCLEOTIDE SEQUENCE</scope>
    <source>
        <strain evidence="2">Na p29</strain>
    </source>
</reference>
<feature type="compositionally biased region" description="Basic and acidic residues" evidence="1">
    <location>
        <begin position="1"/>
        <end position="14"/>
    </location>
</feature>
<evidence type="ECO:0000313" key="2">
    <source>
        <dbReference type="EMBL" id="MCY1008423.1"/>
    </source>
</evidence>
<dbReference type="SUPFAM" id="SSF53254">
    <property type="entry name" value="Phosphoglycerate mutase-like"/>
    <property type="match status" value="1"/>
</dbReference>
<keyword evidence="3" id="KW-1185">Reference proteome</keyword>
<proteinExistence type="predicted"/>
<protein>
    <submittedName>
        <fullName evidence="2">Histidine phosphatase family protein</fullName>
    </submittedName>
</protein>
<dbReference type="RefSeq" id="WP_267771054.1">
    <property type="nucleotide sequence ID" value="NZ_JAPNKE010000002.1"/>
</dbReference>
<dbReference type="InterPro" id="IPR029033">
    <property type="entry name" value="His_PPase_superfam"/>
</dbReference>
<sequence length="234" mass="25330">MPRTRDALTPRWPERVPPLPADTPTDRPVSLLLRHGERPPLAAGEVGLALALTPAGLAQAQALGAALSGRLGRLHTSPILRCRETAEALRAGARTTRAWTEDHLLGAPGVFVVDGDRAREHWHTRGNEVVLEHLAYGDERWAGLAEPRAAAHRLAAHLAGPLRAADAPVIHVFVTHDAILLPAVARLLAAALDRTWCPHFLEGAAFWREGDDLCLAYRTLRGRVALPVDSERAS</sequence>
<evidence type="ECO:0000313" key="3">
    <source>
        <dbReference type="Proteomes" id="UP001150924"/>
    </source>
</evidence>
<gene>
    <name evidence="2" type="ORF">OV079_23270</name>
</gene>
<feature type="region of interest" description="Disordered" evidence="1">
    <location>
        <begin position="1"/>
        <end position="26"/>
    </location>
</feature>
<dbReference type="AlphaFoldDB" id="A0A9X3EQR3"/>